<accession>A0A2G9Y9E9</accession>
<comment type="caution">
    <text evidence="1">The sequence shown here is derived from an EMBL/GenBank/DDBJ whole genome shotgun (WGS) entry which is preliminary data.</text>
</comment>
<evidence type="ECO:0000313" key="2">
    <source>
        <dbReference type="Proteomes" id="UP000231025"/>
    </source>
</evidence>
<dbReference type="AlphaFoldDB" id="A0A2G9Y9E9"/>
<sequence length="89" mass="9866">MFLLNNFPRHKAGFLVKEVIFMETICRREQNDQLPSMVAVLAQALSALNNPESKKGKKWPLKGAHCNINTPGIGYEVDANLVRTTALGV</sequence>
<evidence type="ECO:0000313" key="1">
    <source>
        <dbReference type="EMBL" id="PIP15343.1"/>
    </source>
</evidence>
<protein>
    <submittedName>
        <fullName evidence="1">Uncharacterized protein</fullName>
    </submittedName>
</protein>
<dbReference type="Proteomes" id="UP000231025">
    <property type="component" value="Unassembled WGS sequence"/>
</dbReference>
<reference evidence="1 2" key="1">
    <citation type="submission" date="2017-09" db="EMBL/GenBank/DDBJ databases">
        <title>Depth-based differentiation of microbial function through sediment-hosted aquifers and enrichment of novel symbionts in the deep terrestrial subsurface.</title>
        <authorList>
            <person name="Probst A.J."/>
            <person name="Ladd B."/>
            <person name="Jarett J.K."/>
            <person name="Geller-Mcgrath D.E."/>
            <person name="Sieber C.M."/>
            <person name="Emerson J.B."/>
            <person name="Anantharaman K."/>
            <person name="Thomas B.C."/>
            <person name="Malmstrom R."/>
            <person name="Stieglmeier M."/>
            <person name="Klingl A."/>
            <person name="Woyke T."/>
            <person name="Ryan C.M."/>
            <person name="Banfield J.F."/>
        </authorList>
    </citation>
    <scope>NUCLEOTIDE SEQUENCE [LARGE SCALE GENOMIC DNA]</scope>
    <source>
        <strain evidence="1">CG23_combo_of_CG06-09_8_20_14_all_35_49</strain>
    </source>
</reference>
<organism evidence="1 2">
    <name type="scientific">Candidatus Roizmanbacteria bacterium CG23_combo_of_CG06-09_8_20_14_all_35_49</name>
    <dbReference type="NCBI Taxonomy" id="1974863"/>
    <lineage>
        <taxon>Bacteria</taxon>
        <taxon>Candidatus Roizmaniibacteriota</taxon>
    </lineage>
</organism>
<name>A0A2G9Y9E9_9BACT</name>
<dbReference type="EMBL" id="PCRE01000004">
    <property type="protein sequence ID" value="PIP15343.1"/>
    <property type="molecule type" value="Genomic_DNA"/>
</dbReference>
<proteinExistence type="predicted"/>
<gene>
    <name evidence="1" type="ORF">COX47_00280</name>
</gene>